<feature type="compositionally biased region" description="Polar residues" evidence="1">
    <location>
        <begin position="530"/>
        <end position="545"/>
    </location>
</feature>
<proteinExistence type="predicted"/>
<evidence type="ECO:0000313" key="4">
    <source>
        <dbReference type="Proteomes" id="UP000570595"/>
    </source>
</evidence>
<feature type="compositionally biased region" description="Basic and acidic residues" evidence="1">
    <location>
        <begin position="88"/>
        <end position="100"/>
    </location>
</feature>
<feature type="compositionally biased region" description="Basic residues" evidence="1">
    <location>
        <begin position="101"/>
        <end position="110"/>
    </location>
</feature>
<comment type="caution">
    <text evidence="3">The sequence shown here is derived from an EMBL/GenBank/DDBJ whole genome shotgun (WGS) entry which is preliminary data.</text>
</comment>
<keyword evidence="2" id="KW-1133">Transmembrane helix</keyword>
<feature type="region of interest" description="Disordered" evidence="1">
    <location>
        <begin position="88"/>
        <end position="136"/>
    </location>
</feature>
<feature type="region of interest" description="Disordered" evidence="1">
    <location>
        <begin position="384"/>
        <end position="605"/>
    </location>
</feature>
<keyword evidence="2" id="KW-0472">Membrane</keyword>
<dbReference type="EMBL" id="JABAHT010000124">
    <property type="protein sequence ID" value="KAF4664141.1"/>
    <property type="molecule type" value="Genomic_DNA"/>
</dbReference>
<evidence type="ECO:0000256" key="2">
    <source>
        <dbReference type="SAM" id="Phobius"/>
    </source>
</evidence>
<feature type="region of interest" description="Disordered" evidence="1">
    <location>
        <begin position="709"/>
        <end position="786"/>
    </location>
</feature>
<keyword evidence="2" id="KW-0812">Transmembrane</keyword>
<feature type="compositionally biased region" description="Polar residues" evidence="1">
    <location>
        <begin position="627"/>
        <end position="643"/>
    </location>
</feature>
<feature type="compositionally biased region" description="Basic and acidic residues" evidence="1">
    <location>
        <begin position="395"/>
        <end position="411"/>
    </location>
</feature>
<accession>A0A7J6LZA8</accession>
<feature type="compositionally biased region" description="Low complexity" evidence="1">
    <location>
        <begin position="595"/>
        <end position="605"/>
    </location>
</feature>
<evidence type="ECO:0000313" key="3">
    <source>
        <dbReference type="EMBL" id="KAF4664141.1"/>
    </source>
</evidence>
<feature type="compositionally biased region" description="Basic and acidic residues" evidence="1">
    <location>
        <begin position="114"/>
        <end position="131"/>
    </location>
</feature>
<organism evidence="3 4">
    <name type="scientific">Perkinsus olseni</name>
    <name type="common">Perkinsus atlanticus</name>
    <dbReference type="NCBI Taxonomy" id="32597"/>
    <lineage>
        <taxon>Eukaryota</taxon>
        <taxon>Sar</taxon>
        <taxon>Alveolata</taxon>
        <taxon>Perkinsozoa</taxon>
        <taxon>Perkinsea</taxon>
        <taxon>Perkinsida</taxon>
        <taxon>Perkinsidae</taxon>
        <taxon>Perkinsus</taxon>
    </lineage>
</organism>
<feature type="compositionally biased region" description="Polar residues" evidence="1">
    <location>
        <begin position="488"/>
        <end position="498"/>
    </location>
</feature>
<gene>
    <name evidence="3" type="ORF">FOZ61_001072</name>
</gene>
<dbReference type="Proteomes" id="UP000570595">
    <property type="component" value="Unassembled WGS sequence"/>
</dbReference>
<protein>
    <submittedName>
        <fullName evidence="3">Uncharacterized protein</fullName>
    </submittedName>
</protein>
<reference evidence="3 4" key="1">
    <citation type="submission" date="2020-04" db="EMBL/GenBank/DDBJ databases">
        <title>Perkinsus olseni comparative genomics.</title>
        <authorList>
            <person name="Bogema D.R."/>
        </authorList>
    </citation>
    <scope>NUCLEOTIDE SEQUENCE [LARGE SCALE GENOMIC DNA]</scope>
    <source>
        <strain evidence="3">ATCC PRA-179</strain>
    </source>
</reference>
<name>A0A7J6LZA8_PEROL</name>
<feature type="region of interest" description="Disordered" evidence="1">
    <location>
        <begin position="627"/>
        <end position="696"/>
    </location>
</feature>
<feature type="compositionally biased region" description="Acidic residues" evidence="1">
    <location>
        <begin position="421"/>
        <end position="436"/>
    </location>
</feature>
<sequence length="786" mass="84159">MRSEPVIIPSAAMVAVFVQSPVRVLALRTPEPAIAMPETSVALLGGRAADIGFIVFIILITLSAVVAFGGFNMKPLFFGRHDSHRVALEKGAKSERTERVGRKRSSHRTPRGNAKNDRSAPIGKREEKPDRGEEDVQFSIVHDVRPSSEEGSYMGIVADTPMGSFGMFRKQGEVDNLSCSSGVTNVADGRSYGEFLAAPTEALNELLRVTGVHVQGDSGKGIWTAVTRRSGLRLSAAMGEGGVAEALAVYLRVSNYARIELVTAVDEKARKTLVKSIIRLLKGQKQVVHLEAVARTAEEKSFWTTEIGFHVSDAAADAQKSEGVLLLETFVQTMTKAERREYNRAREVALPLAAGWWRWGPVEARRPAPPSPVVAKPPLMPPLELPPWGTSASVDHTEPGEDSVEGKKPATEDEIYGPAYGDDDDDDDDDEDEDSDFVPGSWIPSLRGGDEEPLGEEPQREWSGHDVSTIGREEEVSSIGKDVGEIDTLSTLRSPNCSRETDESTAEPARLVPKLKLPLPKDRSAAMSPPASSIDINDTGSSEACQDSPVKWIPKIRSPDSSIGLPPGESAGSGSPTSMDESPEVLGDARLAPTGDGAPAEVAGAGVVGQEAEAALSWRPSLFAGRSATSDASVSVYQETPSVNDPGEVEAQVDEKMESRESSSSTGTEPSRERMTTKKGLKMSTSFDWAEESGDDEDLINVGLADIPSYAETNGPLRIVEKDSSPLYGQEPGAVPMEETAADGSGKSRRSGRRGNRNRRNSLPQKAAMAGVHADDDATGRSARSL</sequence>
<feature type="compositionally biased region" description="Basic residues" evidence="1">
    <location>
        <begin position="747"/>
        <end position="760"/>
    </location>
</feature>
<dbReference type="AlphaFoldDB" id="A0A7J6LZA8"/>
<evidence type="ECO:0000256" key="1">
    <source>
        <dbReference type="SAM" id="MobiDB-lite"/>
    </source>
</evidence>
<feature type="transmembrane region" description="Helical" evidence="2">
    <location>
        <begin position="50"/>
        <end position="71"/>
    </location>
</feature>
<dbReference type="OrthoDB" id="480017at2759"/>